<reference evidence="2" key="1">
    <citation type="submission" date="2020-08" db="EMBL/GenBank/DDBJ databases">
        <title>Whole genome shotgun sequence of Polymorphospora rubra NBRC 101157.</title>
        <authorList>
            <person name="Komaki H."/>
            <person name="Tamura T."/>
        </authorList>
    </citation>
    <scope>NUCLEOTIDE SEQUENCE</scope>
    <source>
        <strain evidence="2">NBRC 101157</strain>
    </source>
</reference>
<evidence type="ECO:0000313" key="2">
    <source>
        <dbReference type="EMBL" id="BCJ66494.1"/>
    </source>
</evidence>
<dbReference type="AlphaFoldDB" id="A0A810N1H5"/>
<accession>A0A810N1H5</accession>
<feature type="region of interest" description="Disordered" evidence="1">
    <location>
        <begin position="41"/>
        <end position="78"/>
    </location>
</feature>
<name>A0A810N1H5_9ACTN</name>
<protein>
    <submittedName>
        <fullName evidence="2">Uncharacterized protein</fullName>
    </submittedName>
</protein>
<evidence type="ECO:0000256" key="1">
    <source>
        <dbReference type="SAM" id="MobiDB-lite"/>
    </source>
</evidence>
<organism evidence="2 3">
    <name type="scientific">Polymorphospora rubra</name>
    <dbReference type="NCBI Taxonomy" id="338584"/>
    <lineage>
        <taxon>Bacteria</taxon>
        <taxon>Bacillati</taxon>
        <taxon>Actinomycetota</taxon>
        <taxon>Actinomycetes</taxon>
        <taxon>Micromonosporales</taxon>
        <taxon>Micromonosporaceae</taxon>
        <taxon>Polymorphospora</taxon>
    </lineage>
</organism>
<keyword evidence="3" id="KW-1185">Reference proteome</keyword>
<gene>
    <name evidence="2" type="ORF">Prubr_35150</name>
</gene>
<proteinExistence type="predicted"/>
<dbReference type="KEGG" id="pry:Prubr_35150"/>
<dbReference type="Proteomes" id="UP000680866">
    <property type="component" value="Chromosome"/>
</dbReference>
<dbReference type="EMBL" id="AP023359">
    <property type="protein sequence ID" value="BCJ66494.1"/>
    <property type="molecule type" value="Genomic_DNA"/>
</dbReference>
<evidence type="ECO:0000313" key="3">
    <source>
        <dbReference type="Proteomes" id="UP000680866"/>
    </source>
</evidence>
<sequence length="78" mass="8484">MNPIRMSAGVVPATHNEMTTVTATPSGADTMNLIHEALSRARMRRPQAGKTTRTEATRSARTISMQARRQAARDIGGY</sequence>